<feature type="transmembrane region" description="Helical" evidence="14">
    <location>
        <begin position="401"/>
        <end position="424"/>
    </location>
</feature>
<protein>
    <recommendedName>
        <fullName evidence="12">C-X-C chemokine receptor type 5</fullName>
    </recommendedName>
</protein>
<dbReference type="GO" id="GO:0006955">
    <property type="term" value="P:immune response"/>
    <property type="evidence" value="ECO:0007669"/>
    <property type="project" value="InterPro"/>
</dbReference>
<feature type="transmembrane region" description="Helical" evidence="14">
    <location>
        <begin position="573"/>
        <end position="592"/>
    </location>
</feature>
<feature type="transmembrane region" description="Helical" evidence="14">
    <location>
        <begin position="60"/>
        <end position="80"/>
    </location>
</feature>
<dbReference type="FunFam" id="1.20.1070.10:FF:000143">
    <property type="entry name" value="C-X-C chemokine receptor type 5"/>
    <property type="match status" value="2"/>
</dbReference>
<name>L9KKE8_TUPCH</name>
<feature type="transmembrane region" description="Helical" evidence="14">
    <location>
        <begin position="167"/>
        <end position="186"/>
    </location>
</feature>
<dbReference type="GO" id="GO:0009897">
    <property type="term" value="C:external side of plasma membrane"/>
    <property type="evidence" value="ECO:0007669"/>
    <property type="project" value="TreeGrafter"/>
</dbReference>
<evidence type="ECO:0000313" key="17">
    <source>
        <dbReference type="Proteomes" id="UP000011518"/>
    </source>
</evidence>
<evidence type="ECO:0000256" key="5">
    <source>
        <dbReference type="ARBA" id="ARBA00022989"/>
    </source>
</evidence>
<feature type="transmembrane region" description="Helical" evidence="14">
    <location>
        <begin position="612"/>
        <end position="638"/>
    </location>
</feature>
<dbReference type="PROSITE" id="PS00237">
    <property type="entry name" value="G_PROTEIN_RECEP_F1_1"/>
    <property type="match status" value="2"/>
</dbReference>
<evidence type="ECO:0000256" key="11">
    <source>
        <dbReference type="ARBA" id="ARBA00023224"/>
    </source>
</evidence>
<reference evidence="17" key="2">
    <citation type="journal article" date="2013" name="Nat. Commun.">
        <title>Genome of the Chinese tree shrew.</title>
        <authorList>
            <person name="Fan Y."/>
            <person name="Huang Z.Y."/>
            <person name="Cao C.C."/>
            <person name="Chen C.S."/>
            <person name="Chen Y.X."/>
            <person name="Fan D.D."/>
            <person name="He J."/>
            <person name="Hou H.L."/>
            <person name="Hu L."/>
            <person name="Hu X.T."/>
            <person name="Jiang X.T."/>
            <person name="Lai R."/>
            <person name="Lang Y.S."/>
            <person name="Liang B."/>
            <person name="Liao S.G."/>
            <person name="Mu D."/>
            <person name="Ma Y.Y."/>
            <person name="Niu Y.Y."/>
            <person name="Sun X.Q."/>
            <person name="Xia J.Q."/>
            <person name="Xiao J."/>
            <person name="Xiong Z.Q."/>
            <person name="Xu L."/>
            <person name="Yang L."/>
            <person name="Zhang Y."/>
            <person name="Zhao W."/>
            <person name="Zhao X.D."/>
            <person name="Zheng Y.T."/>
            <person name="Zhou J.M."/>
            <person name="Zhu Y.B."/>
            <person name="Zhang G.J."/>
            <person name="Wang J."/>
            <person name="Yao Y.G."/>
        </authorList>
    </citation>
    <scope>NUCLEOTIDE SEQUENCE [LARGE SCALE GENOMIC DNA]</scope>
</reference>
<dbReference type="EMBL" id="KB320789">
    <property type="protein sequence ID" value="ELW63223.1"/>
    <property type="molecule type" value="Genomic_DNA"/>
</dbReference>
<dbReference type="PRINTS" id="PR00237">
    <property type="entry name" value="GPCRRHODOPSN"/>
</dbReference>
<keyword evidence="2" id="KW-1003">Cell membrane</keyword>
<feature type="transmembrane region" description="Helical" evidence="14">
    <location>
        <begin position="476"/>
        <end position="495"/>
    </location>
</feature>
<evidence type="ECO:0000256" key="12">
    <source>
        <dbReference type="ARBA" id="ARBA00069929"/>
    </source>
</evidence>
<dbReference type="GO" id="GO:0016494">
    <property type="term" value="F:C-X-C chemokine receptor activity"/>
    <property type="evidence" value="ECO:0007669"/>
    <property type="project" value="InterPro"/>
</dbReference>
<dbReference type="GO" id="GO:0048535">
    <property type="term" value="P:lymph node development"/>
    <property type="evidence" value="ECO:0007669"/>
    <property type="project" value="InterPro"/>
</dbReference>
<keyword evidence="3 13" id="KW-0812">Transmembrane</keyword>
<organism evidence="16 17">
    <name type="scientific">Tupaia chinensis</name>
    <name type="common">Chinese tree shrew</name>
    <name type="synonym">Tupaia belangeri chinensis</name>
    <dbReference type="NCBI Taxonomy" id="246437"/>
    <lineage>
        <taxon>Eukaryota</taxon>
        <taxon>Metazoa</taxon>
        <taxon>Chordata</taxon>
        <taxon>Craniata</taxon>
        <taxon>Vertebrata</taxon>
        <taxon>Euteleostomi</taxon>
        <taxon>Mammalia</taxon>
        <taxon>Eutheria</taxon>
        <taxon>Euarchontoglires</taxon>
        <taxon>Scandentia</taxon>
        <taxon>Tupaiidae</taxon>
        <taxon>Tupaia</taxon>
    </lineage>
</organism>
<evidence type="ECO:0000256" key="2">
    <source>
        <dbReference type="ARBA" id="ARBA00022475"/>
    </source>
</evidence>
<keyword evidence="17" id="KW-1185">Reference proteome</keyword>
<sequence length="685" mass="76980">MNYPLTLDMDFMNNLDDLDDLYKELANYNDSTETPLVEYHLCSTVEGALLTSFKAVFMPVAYSLIFFLGMLGNILVLVILERHRQTRSSTETFLFHLAVADLLLVFILPFAVAQGPLGWVLGTFLCKIVIALHKINFYCSSLLLACIAVDRYLAIVHAVHAYRHRRLLSIHITCATIWLAGFLFALPEILFAKVSQPHLNDSLPRCTFSQENEAETKALLASRFLYHIGGFLLPMLVMGWCYVGVVHRLCQAQRRPQRQKAVRVAILVTSIFFLCWLPYHIVIFLDTLARLKAVGNTCELNGYLPAAITVCEFLGLAHCCLNPMLYTFAGYKELANYNDSTETPLVEYHLCSTVEGALLTSFKAVFMPVAYSLIFFLGMLGNILVLVILERHRQTRSSTETFLFHLAVADLLLVFILPFAVAQGPLGWVLGTFLCKIVIALHKINFYCSSLLLACIAVDRYLAIVHAVHAYRHRRLLSIHITCATIWLAGFLFALPEILFAKVSQPHLNDSLPRCTFSQENEAETKALLASRFLYHIGGFLLPMLVMGWCYVGVVHRLCQAQRRPQRQKAVRVAILVTSIFFLCWLPYHIVIFLDTLARLKAVGNTCELNGYLPAAITVCEFLGLAHCCLNPMLYTFAGVKFRSDLSRLLTKLGCAGPASLCQLFPSWRKSSLSESENATSLTTF</sequence>
<dbReference type="Proteomes" id="UP000011518">
    <property type="component" value="Unassembled WGS sequence"/>
</dbReference>
<evidence type="ECO:0000256" key="13">
    <source>
        <dbReference type="RuleBase" id="RU000688"/>
    </source>
</evidence>
<evidence type="ECO:0000256" key="9">
    <source>
        <dbReference type="ARBA" id="ARBA00023170"/>
    </source>
</evidence>
<dbReference type="PANTHER" id="PTHR10489">
    <property type="entry name" value="CELL ADHESION MOLECULE"/>
    <property type="match status" value="1"/>
</dbReference>
<evidence type="ECO:0000256" key="6">
    <source>
        <dbReference type="ARBA" id="ARBA00023040"/>
    </source>
</evidence>
<feature type="transmembrane region" description="Helical" evidence="14">
    <location>
        <begin position="264"/>
        <end position="285"/>
    </location>
</feature>
<dbReference type="InParanoid" id="L9KKE8"/>
<dbReference type="GO" id="GO:0019957">
    <property type="term" value="F:C-C chemokine binding"/>
    <property type="evidence" value="ECO:0007669"/>
    <property type="project" value="TreeGrafter"/>
</dbReference>
<reference evidence="17" key="1">
    <citation type="submission" date="2012-07" db="EMBL/GenBank/DDBJ databases">
        <title>Genome of the Chinese tree shrew, a rising model animal genetically related to primates.</title>
        <authorList>
            <person name="Zhang G."/>
            <person name="Fan Y."/>
            <person name="Yao Y."/>
            <person name="Huang Z."/>
        </authorList>
    </citation>
    <scope>NUCLEOTIDE SEQUENCE [LARGE SCALE GENOMIC DNA]</scope>
</reference>
<dbReference type="AlphaFoldDB" id="L9KKE8"/>
<gene>
    <name evidence="16" type="ORF">TREES_T100013285</name>
</gene>
<dbReference type="PANTHER" id="PTHR10489:SF618">
    <property type="entry name" value="C-X-C CHEMOKINE RECEPTOR TYPE 5"/>
    <property type="match status" value="1"/>
</dbReference>
<dbReference type="FunCoup" id="L9KKE8">
    <property type="interactions" value="666"/>
</dbReference>
<evidence type="ECO:0000256" key="14">
    <source>
        <dbReference type="SAM" id="Phobius"/>
    </source>
</evidence>
<dbReference type="Pfam" id="PF00001">
    <property type="entry name" value="7tm_1"/>
    <property type="match status" value="2"/>
</dbReference>
<dbReference type="InterPro" id="IPR000276">
    <property type="entry name" value="GPCR_Rhodpsn"/>
</dbReference>
<evidence type="ECO:0000313" key="16">
    <source>
        <dbReference type="EMBL" id="ELW63223.1"/>
    </source>
</evidence>
<feature type="transmembrane region" description="Helical" evidence="14">
    <location>
        <begin position="533"/>
        <end position="552"/>
    </location>
</feature>
<evidence type="ECO:0000256" key="3">
    <source>
        <dbReference type="ARBA" id="ARBA00022692"/>
    </source>
</evidence>
<feature type="transmembrane region" description="Helical" evidence="14">
    <location>
        <begin position="444"/>
        <end position="464"/>
    </location>
</feature>
<dbReference type="GO" id="GO:0016493">
    <property type="term" value="F:C-C chemokine receptor activity"/>
    <property type="evidence" value="ECO:0007669"/>
    <property type="project" value="TreeGrafter"/>
</dbReference>
<comment type="subcellular location">
    <subcellularLocation>
        <location evidence="1">Cell membrane</location>
        <topology evidence="1">Multi-pass membrane protein</topology>
    </subcellularLocation>
</comment>
<keyword evidence="10" id="KW-0325">Glycoprotein</keyword>
<feature type="domain" description="G-protein coupled receptors family 1 profile" evidence="15">
    <location>
        <begin position="72"/>
        <end position="326"/>
    </location>
</feature>
<feature type="transmembrane region" description="Helical" evidence="14">
    <location>
        <begin position="135"/>
        <end position="155"/>
    </location>
</feature>
<dbReference type="CDD" id="cd15181">
    <property type="entry name" value="7tmA_CXCR5"/>
    <property type="match status" value="2"/>
</dbReference>
<dbReference type="GO" id="GO:0007204">
    <property type="term" value="P:positive regulation of cytosolic calcium ion concentration"/>
    <property type="evidence" value="ECO:0007669"/>
    <property type="project" value="TreeGrafter"/>
</dbReference>
<dbReference type="eggNOG" id="KOG3656">
    <property type="taxonomic scope" value="Eukaryota"/>
</dbReference>
<dbReference type="Gene3D" id="1.20.1070.10">
    <property type="entry name" value="Rhodopsin 7-helix transmembrane proteins"/>
    <property type="match status" value="2"/>
</dbReference>
<evidence type="ECO:0000256" key="8">
    <source>
        <dbReference type="ARBA" id="ARBA00023157"/>
    </source>
</evidence>
<evidence type="ECO:0000256" key="7">
    <source>
        <dbReference type="ARBA" id="ARBA00023136"/>
    </source>
</evidence>
<keyword evidence="5 14" id="KW-1133">Transmembrane helix</keyword>
<dbReference type="SUPFAM" id="SSF81321">
    <property type="entry name" value="Family A G protein-coupled receptor-like"/>
    <property type="match status" value="2"/>
</dbReference>
<feature type="transmembrane region" description="Helical" evidence="14">
    <location>
        <begin position="369"/>
        <end position="389"/>
    </location>
</feature>
<dbReference type="PRINTS" id="PR00564">
    <property type="entry name" value="CXCCHMKINER5"/>
</dbReference>
<dbReference type="InterPro" id="IPR017452">
    <property type="entry name" value="GPCR_Rhodpsn_7TM"/>
</dbReference>
<dbReference type="InterPro" id="IPR050119">
    <property type="entry name" value="CCR1-9-like"/>
</dbReference>
<dbReference type="InterPro" id="IPR001053">
    <property type="entry name" value="Chemokine_CXCR5"/>
</dbReference>
<feature type="transmembrane region" description="Helical" evidence="14">
    <location>
        <begin position="224"/>
        <end position="243"/>
    </location>
</feature>
<keyword evidence="7 14" id="KW-0472">Membrane</keyword>
<feature type="transmembrane region" description="Helical" evidence="14">
    <location>
        <begin position="92"/>
        <end position="115"/>
    </location>
</feature>
<evidence type="ECO:0000256" key="1">
    <source>
        <dbReference type="ARBA" id="ARBA00004651"/>
    </source>
</evidence>
<keyword evidence="11 13" id="KW-0807">Transducer</keyword>
<dbReference type="PROSITE" id="PS50262">
    <property type="entry name" value="G_PROTEIN_RECEP_F1_2"/>
    <property type="match status" value="2"/>
</dbReference>
<comment type="similarity">
    <text evidence="13">Belongs to the G-protein coupled receptor 1 family.</text>
</comment>
<evidence type="ECO:0000256" key="4">
    <source>
        <dbReference type="ARBA" id="ARBA00022936"/>
    </source>
</evidence>
<dbReference type="STRING" id="246437.L9KKE8"/>
<dbReference type="GO" id="GO:0019722">
    <property type="term" value="P:calcium-mediated signaling"/>
    <property type="evidence" value="ECO:0007669"/>
    <property type="project" value="TreeGrafter"/>
</dbReference>
<evidence type="ECO:0000259" key="15">
    <source>
        <dbReference type="PROSITE" id="PS50262"/>
    </source>
</evidence>
<dbReference type="GO" id="GO:0042113">
    <property type="term" value="P:B cell activation"/>
    <property type="evidence" value="ECO:0007669"/>
    <property type="project" value="UniProtKB-KW"/>
</dbReference>
<keyword evidence="4" id="KW-0075">B-cell activation</keyword>
<keyword evidence="8" id="KW-1015">Disulfide bond</keyword>
<dbReference type="GO" id="GO:0060326">
    <property type="term" value="P:cell chemotaxis"/>
    <property type="evidence" value="ECO:0007669"/>
    <property type="project" value="TreeGrafter"/>
</dbReference>
<accession>L9KKE8</accession>
<keyword evidence="9 13" id="KW-0675">Receptor</keyword>
<proteinExistence type="inferred from homology"/>
<feature type="domain" description="G-protein coupled receptors family 1 profile" evidence="15">
    <location>
        <begin position="381"/>
        <end position="635"/>
    </location>
</feature>
<evidence type="ECO:0000256" key="10">
    <source>
        <dbReference type="ARBA" id="ARBA00023180"/>
    </source>
</evidence>
<keyword evidence="6 13" id="KW-0297">G-protein coupled receptor</keyword>